<keyword evidence="2" id="KW-1185">Reference proteome</keyword>
<dbReference type="Pfam" id="PF06528">
    <property type="entry name" value="Phage_P2_GpE"/>
    <property type="match status" value="1"/>
</dbReference>
<sequence length="44" mass="5100">MVINIAFKGWPPSEMDRMPIEDLTYWYQAAVDHLDAKAKAYGKK</sequence>
<comment type="caution">
    <text evidence="1">The sequence shown here is derived from an EMBL/GenBank/DDBJ whole genome shotgun (WGS) entry which is preliminary data.</text>
</comment>
<dbReference type="EMBL" id="JAPWGY010000004">
    <property type="protein sequence ID" value="MCZ4281693.1"/>
    <property type="molecule type" value="Genomic_DNA"/>
</dbReference>
<reference evidence="1" key="1">
    <citation type="submission" date="2022-12" db="EMBL/GenBank/DDBJ databases">
        <title>Bacterial isolates from different developmental stages of Nematostella vectensis.</title>
        <authorList>
            <person name="Fraune S."/>
        </authorList>
    </citation>
    <scope>NUCLEOTIDE SEQUENCE</scope>
    <source>
        <strain evidence="1">G21630-S1</strain>
    </source>
</reference>
<evidence type="ECO:0000313" key="2">
    <source>
        <dbReference type="Proteomes" id="UP001069802"/>
    </source>
</evidence>
<name>A0ABT4LKQ4_9PROT</name>
<gene>
    <name evidence="1" type="ORF">O4H49_12960</name>
</gene>
<proteinExistence type="predicted"/>
<protein>
    <submittedName>
        <fullName evidence="1">GpE family phage tail protein</fullName>
    </submittedName>
</protein>
<organism evidence="1 2">
    <name type="scientific">Kiloniella laminariae</name>
    <dbReference type="NCBI Taxonomy" id="454162"/>
    <lineage>
        <taxon>Bacteria</taxon>
        <taxon>Pseudomonadati</taxon>
        <taxon>Pseudomonadota</taxon>
        <taxon>Alphaproteobacteria</taxon>
        <taxon>Rhodospirillales</taxon>
        <taxon>Kiloniellaceae</taxon>
        <taxon>Kiloniella</taxon>
    </lineage>
</organism>
<dbReference type="InterPro" id="IPR009493">
    <property type="entry name" value="P2_GpE"/>
</dbReference>
<evidence type="ECO:0000313" key="1">
    <source>
        <dbReference type="EMBL" id="MCZ4281693.1"/>
    </source>
</evidence>
<dbReference type="RefSeq" id="WP_269423856.1">
    <property type="nucleotide sequence ID" value="NZ_JAPWGY010000004.1"/>
</dbReference>
<dbReference type="Proteomes" id="UP001069802">
    <property type="component" value="Unassembled WGS sequence"/>
</dbReference>
<accession>A0ABT4LKQ4</accession>